<gene>
    <name evidence="2" type="ORF">SEMRO_264_G102630.1</name>
</gene>
<proteinExistence type="predicted"/>
<dbReference type="SUPFAM" id="SSF54495">
    <property type="entry name" value="UBC-like"/>
    <property type="match status" value="1"/>
</dbReference>
<reference evidence="2" key="1">
    <citation type="submission" date="2020-06" db="EMBL/GenBank/DDBJ databases">
        <authorList>
            <consortium name="Plant Systems Biology data submission"/>
        </authorList>
    </citation>
    <scope>NUCLEOTIDE SEQUENCE</scope>
    <source>
        <strain evidence="2">D6</strain>
    </source>
</reference>
<keyword evidence="3" id="KW-1185">Reference proteome</keyword>
<dbReference type="OrthoDB" id="422059at2759"/>
<comment type="caution">
    <text evidence="2">The sequence shown here is derived from an EMBL/GenBank/DDBJ whole genome shotgun (WGS) entry which is preliminary data.</text>
</comment>
<evidence type="ECO:0000313" key="2">
    <source>
        <dbReference type="EMBL" id="CAB9506368.1"/>
    </source>
</evidence>
<dbReference type="AlphaFoldDB" id="A0A9N8HDL6"/>
<feature type="region of interest" description="Disordered" evidence="1">
    <location>
        <begin position="644"/>
        <end position="664"/>
    </location>
</feature>
<evidence type="ECO:0000313" key="3">
    <source>
        <dbReference type="Proteomes" id="UP001153069"/>
    </source>
</evidence>
<evidence type="ECO:0000256" key="1">
    <source>
        <dbReference type="SAM" id="MobiDB-lite"/>
    </source>
</evidence>
<name>A0A9N8HDL6_9STRA</name>
<protein>
    <submittedName>
        <fullName evidence="2">Uncharacterized protein</fullName>
    </submittedName>
</protein>
<accession>A0A9N8HDL6</accession>
<organism evidence="2 3">
    <name type="scientific">Seminavis robusta</name>
    <dbReference type="NCBI Taxonomy" id="568900"/>
    <lineage>
        <taxon>Eukaryota</taxon>
        <taxon>Sar</taxon>
        <taxon>Stramenopiles</taxon>
        <taxon>Ochrophyta</taxon>
        <taxon>Bacillariophyta</taxon>
        <taxon>Bacillariophyceae</taxon>
        <taxon>Bacillariophycidae</taxon>
        <taxon>Naviculales</taxon>
        <taxon>Naviculaceae</taxon>
        <taxon>Seminavis</taxon>
    </lineage>
</organism>
<dbReference type="InterPro" id="IPR016135">
    <property type="entry name" value="UBQ-conjugating_enzyme/RWD"/>
</dbReference>
<sequence>MPQSKRVRRDLEELQRQDAVASIATSEDDKDVLPYDCRVRLPRDSTCSSCWCIGLELQDFPLKAPKVSLLAPHPLHPLLQAHGPSLLNPHMACLQKDWSPRHTLWIVINAVIEWIIRQELPSCELVENHGDPLVQAVHHEKPTKDRHFVGITYFQNVSQHYCLQLHGLLNSVDVGNDWVPMGRGTVIFPDDDEQEQEKTCNETSSTATTKRRQQLILKPGERVGFGNAILRSNSCFIGERILLVETILEPTASQDKTPIALLFEEWLLSWDGTARRLKSTATTPVVDTIGAGRPQRGGVRATHWGITLRQIRELLEETGLLPSTTTINNNNGRQSPTSVAEDLSVYQFVESYIKPITANRGMGYALWINRASPLEVQVMCSHTWQEGILEFYHALRTTLDEDTPLFVCFLSIYQNSEGEFFDGVTIDQQLGNDPLRGPFAQVLHNFKNKPSLRLSRQDMRQVKRFDREYATESGYRSKPHMSCGYMVVVPTQYANIYSRMWCCLELFTAAKEGVPIFITKQAMGILDRDVSTRTARCGLPSDVMNRDEILIRAAIEGGVGYDFVDEFIAGFTAIHAKRGPPAPQSPIMLDDEEDTTIFLSSVGARVLASPSDMACNNDASFNRQVGAISVSSSMGNCIGLPVRDNRGEIEQEEEAEQDDEERGLEIPAILVTESADSTEHVEMAVALPIKGELG</sequence>
<dbReference type="Gene3D" id="3.10.110.10">
    <property type="entry name" value="Ubiquitin Conjugating Enzyme"/>
    <property type="match status" value="1"/>
</dbReference>
<dbReference type="Proteomes" id="UP001153069">
    <property type="component" value="Unassembled WGS sequence"/>
</dbReference>
<dbReference type="EMBL" id="CAICTM010000263">
    <property type="protein sequence ID" value="CAB9506368.1"/>
    <property type="molecule type" value="Genomic_DNA"/>
</dbReference>
<feature type="compositionally biased region" description="Acidic residues" evidence="1">
    <location>
        <begin position="650"/>
        <end position="662"/>
    </location>
</feature>